<sequence length="70" mass="7802">MSLLLGVLLSGSSSDRNTQFLQSYKDGGSIEHAFEAGRDRKLDCRNKTIWNQCSTSECGRDDRVRGSLHP</sequence>
<name>A0A2M4DA61_ANODA</name>
<organism evidence="1">
    <name type="scientific">Anopheles darlingi</name>
    <name type="common">Mosquito</name>
    <dbReference type="NCBI Taxonomy" id="43151"/>
    <lineage>
        <taxon>Eukaryota</taxon>
        <taxon>Metazoa</taxon>
        <taxon>Ecdysozoa</taxon>
        <taxon>Arthropoda</taxon>
        <taxon>Hexapoda</taxon>
        <taxon>Insecta</taxon>
        <taxon>Pterygota</taxon>
        <taxon>Neoptera</taxon>
        <taxon>Endopterygota</taxon>
        <taxon>Diptera</taxon>
        <taxon>Nematocera</taxon>
        <taxon>Culicoidea</taxon>
        <taxon>Culicidae</taxon>
        <taxon>Anophelinae</taxon>
        <taxon>Anopheles</taxon>
    </lineage>
</organism>
<evidence type="ECO:0000313" key="1">
    <source>
        <dbReference type="EMBL" id="MBW74474.1"/>
    </source>
</evidence>
<proteinExistence type="predicted"/>
<dbReference type="AlphaFoldDB" id="A0A2M4DA61"/>
<dbReference type="EMBL" id="GGFL01010296">
    <property type="protein sequence ID" value="MBW74474.1"/>
    <property type="molecule type" value="Transcribed_RNA"/>
</dbReference>
<accession>A0A2M4DA61</accession>
<reference evidence="1" key="1">
    <citation type="submission" date="2018-01" db="EMBL/GenBank/DDBJ databases">
        <title>An insight into the sialome of Amazonian anophelines.</title>
        <authorList>
            <person name="Ribeiro J.M."/>
            <person name="Scarpassa V."/>
            <person name="Calvo E."/>
        </authorList>
    </citation>
    <scope>NUCLEOTIDE SEQUENCE</scope>
</reference>
<protein>
    <submittedName>
        <fullName evidence="1">Putative secreted protein</fullName>
    </submittedName>
</protein>